<protein>
    <submittedName>
        <fullName evidence="2">SnoaL-like domain</fullName>
    </submittedName>
</protein>
<dbReference type="Gene3D" id="3.10.450.50">
    <property type="match status" value="1"/>
</dbReference>
<organism evidence="2 3">
    <name type="scientific">Nocardia farcinica</name>
    <dbReference type="NCBI Taxonomy" id="37329"/>
    <lineage>
        <taxon>Bacteria</taxon>
        <taxon>Bacillati</taxon>
        <taxon>Actinomycetota</taxon>
        <taxon>Actinomycetes</taxon>
        <taxon>Mycobacteriales</taxon>
        <taxon>Nocardiaceae</taxon>
        <taxon>Nocardia</taxon>
    </lineage>
</organism>
<evidence type="ECO:0000313" key="2">
    <source>
        <dbReference type="EMBL" id="CRY77836.1"/>
    </source>
</evidence>
<dbReference type="InterPro" id="IPR032710">
    <property type="entry name" value="NTF2-like_dom_sf"/>
</dbReference>
<feature type="domain" description="SnoaL-like" evidence="1">
    <location>
        <begin position="10"/>
        <end position="86"/>
    </location>
</feature>
<dbReference type="SUPFAM" id="SSF54427">
    <property type="entry name" value="NTF2-like"/>
    <property type="match status" value="1"/>
</dbReference>
<gene>
    <name evidence="2" type="ORF">ERS450000_02615</name>
</gene>
<sequence length="111" mass="11938">MTTQIPEPVATLITAVNSHNEAAFLDCFTADGYVDDWGRVFRGREAIDRWSRKELIGADGTLTVQSVTTTGDGEVVVVGDWRSNYANGLSSFAFAPAGDKVASMTIREAHG</sequence>
<dbReference type="AlphaFoldDB" id="A0A0H5P5K7"/>
<dbReference type="EMBL" id="LN868938">
    <property type="protein sequence ID" value="CRY77836.1"/>
    <property type="molecule type" value="Genomic_DNA"/>
</dbReference>
<dbReference type="InterPro" id="IPR037401">
    <property type="entry name" value="SnoaL-like"/>
</dbReference>
<dbReference type="KEGG" id="nfr:ERS450000_02615"/>
<dbReference type="Pfam" id="PF12680">
    <property type="entry name" value="SnoaL_2"/>
    <property type="match status" value="1"/>
</dbReference>
<proteinExistence type="predicted"/>
<reference evidence="3" key="1">
    <citation type="submission" date="2015-03" db="EMBL/GenBank/DDBJ databases">
        <authorList>
            <consortium name="Pathogen Informatics"/>
        </authorList>
    </citation>
    <scope>NUCLEOTIDE SEQUENCE [LARGE SCALE GENOMIC DNA]</scope>
    <source>
        <strain evidence="3">NCTC11134</strain>
    </source>
</reference>
<dbReference type="RefSeq" id="WP_060592744.1">
    <property type="nucleotide sequence ID" value="NZ_CP031418.1"/>
</dbReference>
<evidence type="ECO:0000259" key="1">
    <source>
        <dbReference type="Pfam" id="PF12680"/>
    </source>
</evidence>
<accession>A0A0H5P5K7</accession>
<dbReference type="Proteomes" id="UP000057820">
    <property type="component" value="Chromosome 1"/>
</dbReference>
<name>A0A0H5P5K7_NOCFR</name>
<evidence type="ECO:0000313" key="3">
    <source>
        <dbReference type="Proteomes" id="UP000057820"/>
    </source>
</evidence>